<evidence type="ECO:0000256" key="3">
    <source>
        <dbReference type="ARBA" id="ARBA00022723"/>
    </source>
</evidence>
<organism evidence="5 6">
    <name type="scientific">Emergencia timonensis</name>
    <dbReference type="NCBI Taxonomy" id="1776384"/>
    <lineage>
        <taxon>Bacteria</taxon>
        <taxon>Bacillati</taxon>
        <taxon>Bacillota</taxon>
        <taxon>Clostridia</taxon>
        <taxon>Peptostreptococcales</taxon>
        <taxon>Anaerovoracaceae</taxon>
        <taxon>Emergencia</taxon>
    </lineage>
</organism>
<comment type="similarity">
    <text evidence="1">Belongs to the GTP cyclohydrolase I type 2/NIF3 family.</text>
</comment>
<dbReference type="STRING" id="1776384.GCA_900086585_03762"/>
<evidence type="ECO:0000256" key="4">
    <source>
        <dbReference type="PIRSR" id="PIRSR602678-1"/>
    </source>
</evidence>
<evidence type="ECO:0000256" key="2">
    <source>
        <dbReference type="ARBA" id="ARBA00022112"/>
    </source>
</evidence>
<dbReference type="Pfam" id="PF01784">
    <property type="entry name" value="DUF34_NIF3"/>
    <property type="match status" value="1"/>
</dbReference>
<dbReference type="FunFam" id="3.40.1390.30:FF:000001">
    <property type="entry name" value="GTP cyclohydrolase 1 type 2"/>
    <property type="match status" value="1"/>
</dbReference>
<dbReference type="InterPro" id="IPR002678">
    <property type="entry name" value="DUF34/NIF3"/>
</dbReference>
<dbReference type="OrthoDB" id="9792792at2"/>
<dbReference type="PANTHER" id="PTHR13799:SF14">
    <property type="entry name" value="GTP CYCLOHYDROLASE 1 TYPE 2 HOMOLOG"/>
    <property type="match status" value="1"/>
</dbReference>
<dbReference type="Gene3D" id="3.40.1390.30">
    <property type="entry name" value="NIF3 (NGG1p interacting factor 3)-like"/>
    <property type="match status" value="2"/>
</dbReference>
<protein>
    <recommendedName>
        <fullName evidence="2">GTP cyclohydrolase 1 type 2 homolog</fullName>
    </recommendedName>
</protein>
<name>A0A415E3I7_9FIRM</name>
<accession>A0A415E3I7</accession>
<feature type="binding site" evidence="4">
    <location>
        <position position="80"/>
    </location>
    <ligand>
        <name>a divalent metal cation</name>
        <dbReference type="ChEBI" id="CHEBI:60240"/>
        <label>1</label>
    </ligand>
</feature>
<feature type="binding site" evidence="4">
    <location>
        <position position="118"/>
    </location>
    <ligand>
        <name>a divalent metal cation</name>
        <dbReference type="ChEBI" id="CHEBI:60240"/>
        <label>1</label>
    </ligand>
</feature>
<dbReference type="AlphaFoldDB" id="A0A415E3I7"/>
<comment type="caution">
    <text evidence="5">The sequence shown here is derived from an EMBL/GenBank/DDBJ whole genome shotgun (WGS) entry which is preliminary data.</text>
</comment>
<dbReference type="GO" id="GO:0046872">
    <property type="term" value="F:metal ion binding"/>
    <property type="evidence" value="ECO:0007669"/>
    <property type="project" value="UniProtKB-KW"/>
</dbReference>
<dbReference type="NCBIfam" id="TIGR00486">
    <property type="entry name" value="YbgI_SA1388"/>
    <property type="match status" value="1"/>
</dbReference>
<dbReference type="Proteomes" id="UP000284841">
    <property type="component" value="Unassembled WGS sequence"/>
</dbReference>
<keyword evidence="3 4" id="KW-0479">Metal-binding</keyword>
<gene>
    <name evidence="5" type="ORF">DW099_07110</name>
</gene>
<dbReference type="PANTHER" id="PTHR13799">
    <property type="entry name" value="NGG1 INTERACTING FACTOR 3"/>
    <property type="match status" value="1"/>
</dbReference>
<evidence type="ECO:0000256" key="1">
    <source>
        <dbReference type="ARBA" id="ARBA00006964"/>
    </source>
</evidence>
<feature type="binding site" evidence="4">
    <location>
        <position position="79"/>
    </location>
    <ligand>
        <name>a divalent metal cation</name>
        <dbReference type="ChEBI" id="CHEBI:60240"/>
        <label>1</label>
    </ligand>
</feature>
<feature type="binding site" evidence="4">
    <location>
        <position position="236"/>
    </location>
    <ligand>
        <name>a divalent metal cation</name>
        <dbReference type="ChEBI" id="CHEBI:60240"/>
        <label>1</label>
    </ligand>
</feature>
<feature type="binding site" evidence="4">
    <location>
        <position position="240"/>
    </location>
    <ligand>
        <name>a divalent metal cation</name>
        <dbReference type="ChEBI" id="CHEBI:60240"/>
        <label>1</label>
    </ligand>
</feature>
<evidence type="ECO:0000313" key="6">
    <source>
        <dbReference type="Proteomes" id="UP000284841"/>
    </source>
</evidence>
<keyword evidence="6" id="KW-1185">Reference proteome</keyword>
<proteinExistence type="inferred from homology"/>
<evidence type="ECO:0000313" key="5">
    <source>
        <dbReference type="EMBL" id="RHJ88180.1"/>
    </source>
</evidence>
<dbReference type="InterPro" id="IPR036069">
    <property type="entry name" value="DUF34/NIF3_sf"/>
</dbReference>
<sequence>MTKTMAQKQACRRKKMKKNELIKTIEAFCPSATAEDWDNCGFQVNCGKEEIACVLVSLEVTNEIIDEAIEEGADFILTHHPLLFQGIKKIDNNDVIGNYIIRLIQNQISVYSCHTSFDKLPGGNNDYIGTLLELSNVRPFDNDNGFCRKGNTLFETTFIEVVHKAAECFDIDEKYFKCVGDLTTAIDTIGWCSGAGSDFIKAAAAEGCDLYITGDLKYHEAQLAKEMGICILDAGHYGSEKIFAENMADFLRAGCKDDEIEILESMTDINPFI</sequence>
<dbReference type="EMBL" id="QRMS01000002">
    <property type="protein sequence ID" value="RHJ88180.1"/>
    <property type="molecule type" value="Genomic_DNA"/>
</dbReference>
<dbReference type="GO" id="GO:0005737">
    <property type="term" value="C:cytoplasm"/>
    <property type="evidence" value="ECO:0007669"/>
    <property type="project" value="TreeGrafter"/>
</dbReference>
<reference evidence="5 6" key="1">
    <citation type="submission" date="2018-08" db="EMBL/GenBank/DDBJ databases">
        <title>A genome reference for cultivated species of the human gut microbiota.</title>
        <authorList>
            <person name="Zou Y."/>
            <person name="Xue W."/>
            <person name="Luo G."/>
        </authorList>
    </citation>
    <scope>NUCLEOTIDE SEQUENCE [LARGE SCALE GENOMIC DNA]</scope>
    <source>
        <strain evidence="5 6">AM07-24</strain>
    </source>
</reference>
<dbReference type="SUPFAM" id="SSF102705">
    <property type="entry name" value="NIF3 (NGG1p interacting factor 3)-like"/>
    <property type="match status" value="1"/>
</dbReference>